<feature type="compositionally biased region" description="Low complexity" evidence="10">
    <location>
        <begin position="409"/>
        <end position="422"/>
    </location>
</feature>
<evidence type="ECO:0000256" key="4">
    <source>
        <dbReference type="ARBA" id="ARBA00022803"/>
    </source>
</evidence>
<proteinExistence type="predicted"/>
<evidence type="ECO:0000256" key="2">
    <source>
        <dbReference type="ARBA" id="ARBA00022490"/>
    </source>
</evidence>
<dbReference type="InterPro" id="IPR040111">
    <property type="entry name" value="ODAD4"/>
</dbReference>
<dbReference type="EMBL" id="VSIY01000009">
    <property type="protein sequence ID" value="TYB81019.1"/>
    <property type="molecule type" value="Genomic_DNA"/>
</dbReference>
<feature type="region of interest" description="Disordered" evidence="10">
    <location>
        <begin position="382"/>
        <end position="436"/>
    </location>
</feature>
<evidence type="ECO:0000256" key="6">
    <source>
        <dbReference type="ARBA" id="ARBA00023273"/>
    </source>
</evidence>
<name>A0A5D0RIU0_9RHOB</name>
<organism evidence="12 13">
    <name type="scientific">Maritimibacter fusiformis</name>
    <dbReference type="NCBI Taxonomy" id="2603819"/>
    <lineage>
        <taxon>Bacteria</taxon>
        <taxon>Pseudomonadati</taxon>
        <taxon>Pseudomonadota</taxon>
        <taxon>Alphaproteobacteria</taxon>
        <taxon>Rhodobacterales</taxon>
        <taxon>Roseobacteraceae</taxon>
        <taxon>Maritimibacter</taxon>
    </lineage>
</organism>
<dbReference type="PANTHER" id="PTHR23040:SF1">
    <property type="entry name" value="OUTER DYNEIN ARM-DOCKING COMPLEX SUBUNIT 4"/>
    <property type="match status" value="1"/>
</dbReference>
<evidence type="ECO:0000256" key="5">
    <source>
        <dbReference type="ARBA" id="ARBA00023212"/>
    </source>
</evidence>
<keyword evidence="4 9" id="KW-0802">TPR repeat</keyword>
<feature type="region of interest" description="Disordered" evidence="10">
    <location>
        <begin position="470"/>
        <end position="587"/>
    </location>
</feature>
<feature type="signal peptide" evidence="11">
    <location>
        <begin position="1"/>
        <end position="23"/>
    </location>
</feature>
<evidence type="ECO:0000256" key="10">
    <source>
        <dbReference type="SAM" id="MobiDB-lite"/>
    </source>
</evidence>
<feature type="compositionally biased region" description="Acidic residues" evidence="10">
    <location>
        <begin position="525"/>
        <end position="534"/>
    </location>
</feature>
<evidence type="ECO:0000256" key="1">
    <source>
        <dbReference type="ARBA" id="ARBA00004430"/>
    </source>
</evidence>
<comment type="subcellular location">
    <subcellularLocation>
        <location evidence="1">Cytoplasm</location>
        <location evidence="1">Cytoskeleton</location>
        <location evidence="1">Cilium axoneme</location>
    </subcellularLocation>
</comment>
<dbReference type="RefSeq" id="WP_148378082.1">
    <property type="nucleotide sequence ID" value="NZ_VSIY01000009.1"/>
</dbReference>
<evidence type="ECO:0000313" key="12">
    <source>
        <dbReference type="EMBL" id="TYB81019.1"/>
    </source>
</evidence>
<keyword evidence="11" id="KW-0732">Signal</keyword>
<keyword evidence="6" id="KW-0966">Cell projection</keyword>
<dbReference type="SUPFAM" id="SSF48452">
    <property type="entry name" value="TPR-like"/>
    <property type="match status" value="1"/>
</dbReference>
<evidence type="ECO:0000313" key="13">
    <source>
        <dbReference type="Proteomes" id="UP000322080"/>
    </source>
</evidence>
<evidence type="ECO:0000256" key="3">
    <source>
        <dbReference type="ARBA" id="ARBA00022737"/>
    </source>
</evidence>
<sequence length="846" mass="87035">MRRGKMRAIMLAGAVALAGPLMAQESQPHDLAVSLAEAEAERARLDLPAALSTLDTAIEAAPDAVAPLVARAEIHRSMGRLSLALADLDAALALAPEDAEALGQRAETLRRAGEIDRAVADFARARALRPDDPGLAAAEAAALAQAGRKNAALAAYVRAADLAPGDDALRAARDALLADLAETTRPGFVFEADALVGDAFTIGEGAETAPNHLILVRDGAELATEGTVAPDRLARAVAAGALRITHVFTYSGRTSTIWANLSLICAGPALGATEAALMSTEGRRALADIEQGNGTEALEALIAAAYGLGGQDGERVEGCAFDRDHALAYLADWTAAQERIGWRGETYLDRPPTYVLNGEPVAAGWLDAWLAAQVPLAEDGTQEPVFEEETSSEDPATGLPDAPEPAAEPAPATGDDGAAAADEMGEDEGEAPAEVEADAAPETDPLAADSTAEPPVPVAVAEAALARITLPPPAEIPVESPVATGAGDSSEGEAPGAVADSAPDPAAAQEPDPAPVEAPAMTELAETDMPEDSAGETSVEPEPVPEADPQAPDAGADEGETDDAEPDEVQPDSNEPDGPAPGEAAPEDATEDIRLARILKGIWAPSLTQCLAYLDAIKTPETLDQAMPDPAADPPLDAMLVTSRRAQPFDSRGQVCVVESFSESGDESDALLSCTDSDGGVGTMRLHAYPSGGPTPWLDVTRGTEEKVAMRQCVTLGQLGVRFADLWQIDKTACTARAPMRGVELEFRPDDGALWVTVRPEAADTALPGANGLAARVDDVALTPGAGAVEGGGFSAPLGAFEDVSRHLSFGMFLFLSASDDSGFATLRLPLLGSSRAMAALADCAE</sequence>
<keyword evidence="3" id="KW-0677">Repeat</keyword>
<evidence type="ECO:0000256" key="8">
    <source>
        <dbReference type="ARBA" id="ARBA00034143"/>
    </source>
</evidence>
<evidence type="ECO:0000256" key="11">
    <source>
        <dbReference type="SAM" id="SignalP"/>
    </source>
</evidence>
<dbReference type="PANTHER" id="PTHR23040">
    <property type="match status" value="1"/>
</dbReference>
<dbReference type="Gene3D" id="1.25.40.10">
    <property type="entry name" value="Tetratricopeptide repeat domain"/>
    <property type="match status" value="1"/>
</dbReference>
<dbReference type="PROSITE" id="PS50005">
    <property type="entry name" value="TPR"/>
    <property type="match status" value="1"/>
</dbReference>
<keyword evidence="2" id="KW-0963">Cytoplasm</keyword>
<dbReference type="InterPro" id="IPR019734">
    <property type="entry name" value="TPR_rpt"/>
</dbReference>
<feature type="repeat" description="TPR" evidence="9">
    <location>
        <begin position="99"/>
        <end position="132"/>
    </location>
</feature>
<protein>
    <recommendedName>
        <fullName evidence="7">Outer dynein arm-docking complex subunit 4</fullName>
    </recommendedName>
    <alternativeName>
        <fullName evidence="8">Tetratricopeptide repeat protein 25</fullName>
    </alternativeName>
</protein>
<evidence type="ECO:0000256" key="7">
    <source>
        <dbReference type="ARBA" id="ARBA00034139"/>
    </source>
</evidence>
<dbReference type="SMART" id="SM00028">
    <property type="entry name" value="TPR"/>
    <property type="match status" value="3"/>
</dbReference>
<dbReference type="InterPro" id="IPR011990">
    <property type="entry name" value="TPR-like_helical_dom_sf"/>
</dbReference>
<feature type="chain" id="PRO_5022670388" description="Outer dynein arm-docking complex subunit 4" evidence="11">
    <location>
        <begin position="24"/>
        <end position="846"/>
    </location>
</feature>
<gene>
    <name evidence="12" type="ORF">FVF75_11280</name>
</gene>
<reference evidence="12 13" key="1">
    <citation type="submission" date="2019-08" db="EMBL/GenBank/DDBJ databases">
        <title>Identification of a novel species of the genus Boseongicola.</title>
        <authorList>
            <person name="Zhang X.-Q."/>
        </authorList>
    </citation>
    <scope>NUCLEOTIDE SEQUENCE [LARGE SCALE GENOMIC DNA]</scope>
    <source>
        <strain evidence="12 13">HY14</strain>
    </source>
</reference>
<evidence type="ECO:0000256" key="9">
    <source>
        <dbReference type="PROSITE-ProRule" id="PRU00339"/>
    </source>
</evidence>
<accession>A0A5D0RIU0</accession>
<feature type="compositionally biased region" description="Acidic residues" evidence="10">
    <location>
        <begin position="555"/>
        <end position="570"/>
    </location>
</feature>
<dbReference type="AlphaFoldDB" id="A0A5D0RIU0"/>
<comment type="caution">
    <text evidence="12">The sequence shown here is derived from an EMBL/GenBank/DDBJ whole genome shotgun (WGS) entry which is preliminary data.</text>
</comment>
<feature type="compositionally biased region" description="Low complexity" evidence="10">
    <location>
        <begin position="494"/>
        <end position="520"/>
    </location>
</feature>
<keyword evidence="13" id="KW-1185">Reference proteome</keyword>
<dbReference type="Proteomes" id="UP000322080">
    <property type="component" value="Unassembled WGS sequence"/>
</dbReference>
<feature type="compositionally biased region" description="Acidic residues" evidence="10">
    <location>
        <begin position="423"/>
        <end position="436"/>
    </location>
</feature>
<dbReference type="GO" id="GO:0005737">
    <property type="term" value="C:cytoplasm"/>
    <property type="evidence" value="ECO:0007669"/>
    <property type="project" value="TreeGrafter"/>
</dbReference>
<keyword evidence="5" id="KW-0206">Cytoskeleton</keyword>